<dbReference type="Gene3D" id="3.20.20.70">
    <property type="entry name" value="Aldolase class I"/>
    <property type="match status" value="1"/>
</dbReference>
<dbReference type="PANTHER" id="PTHR30304">
    <property type="entry name" value="D-TAGATOSE-1,6-BISPHOSPHATE ALDOLASE"/>
    <property type="match status" value="1"/>
</dbReference>
<evidence type="ECO:0000313" key="2">
    <source>
        <dbReference type="EMBL" id="GIE18455.1"/>
    </source>
</evidence>
<dbReference type="Proteomes" id="UP000603200">
    <property type="component" value="Unassembled WGS sequence"/>
</dbReference>
<protein>
    <submittedName>
        <fullName evidence="2">Fructose-bisphosphate aldolase</fullName>
    </submittedName>
</protein>
<dbReference type="NCBIfam" id="TIGR00167">
    <property type="entry name" value="cbbA"/>
    <property type="match status" value="1"/>
</dbReference>
<dbReference type="SUPFAM" id="SSF51569">
    <property type="entry name" value="Aldolase"/>
    <property type="match status" value="1"/>
</dbReference>
<evidence type="ECO:0000313" key="3">
    <source>
        <dbReference type="Proteomes" id="UP000603200"/>
    </source>
</evidence>
<accession>A0ABQ3ZIP9</accession>
<dbReference type="Pfam" id="PF01116">
    <property type="entry name" value="F_bP_aldolase"/>
    <property type="match status" value="1"/>
</dbReference>
<comment type="caution">
    <text evidence="2">The sequence shown here is derived from an EMBL/GenBank/DDBJ whole genome shotgun (WGS) entry which is preliminary data.</text>
</comment>
<dbReference type="InterPro" id="IPR000771">
    <property type="entry name" value="FBA_II"/>
</dbReference>
<sequence length="282" mass="29091">MFTPTGEIVAAARETGSGVGAFNVITIEHAEAVVTGAENAGRPVVLQISENAVRFHHGRLAPIAAAARAIAESATVPVGLHLDHVVSDELFDQAAACGFGSVMYDASLLAYERNVAATAAAVRRGHERGLWVESELGEIGGKDGAHAPGVRTDPAEAAAYVAATGVDALAVAVGSSHAMATRTARLDHDLITRLRDAVGVPLVLHGSSGVPDDELRAAVAAGMVKINIGTALNKAFTAAVRETLDADAKLTDPRRYLTSARDAMSETVTAALRLLAQPISSH</sequence>
<name>A0ABQ3ZIP9_9ACTN</name>
<dbReference type="CDD" id="cd00947">
    <property type="entry name" value="TBP_aldolase_IIB"/>
    <property type="match status" value="1"/>
</dbReference>
<dbReference type="RefSeq" id="WP_203835728.1">
    <property type="nucleotide sequence ID" value="NZ_BAAATV010000003.1"/>
</dbReference>
<evidence type="ECO:0000256" key="1">
    <source>
        <dbReference type="ARBA" id="ARBA00001947"/>
    </source>
</evidence>
<dbReference type="PIRSF" id="PIRSF001359">
    <property type="entry name" value="F_bP_aldolase_II"/>
    <property type="match status" value="1"/>
</dbReference>
<dbReference type="InterPro" id="IPR050246">
    <property type="entry name" value="Class_II_FBP_aldolase"/>
</dbReference>
<keyword evidence="3" id="KW-1185">Reference proteome</keyword>
<dbReference type="EMBL" id="BOMN01000019">
    <property type="protein sequence ID" value="GIE18455.1"/>
    <property type="molecule type" value="Genomic_DNA"/>
</dbReference>
<reference evidence="2 3" key="1">
    <citation type="submission" date="2021-01" db="EMBL/GenBank/DDBJ databases">
        <title>Whole genome shotgun sequence of Actinoplanes humidus NBRC 14915.</title>
        <authorList>
            <person name="Komaki H."/>
            <person name="Tamura T."/>
        </authorList>
    </citation>
    <scope>NUCLEOTIDE SEQUENCE [LARGE SCALE GENOMIC DNA]</scope>
    <source>
        <strain evidence="2 3">NBRC 14915</strain>
    </source>
</reference>
<organism evidence="2 3">
    <name type="scientific">Winogradskya humida</name>
    <dbReference type="NCBI Taxonomy" id="113566"/>
    <lineage>
        <taxon>Bacteria</taxon>
        <taxon>Bacillati</taxon>
        <taxon>Actinomycetota</taxon>
        <taxon>Actinomycetes</taxon>
        <taxon>Micromonosporales</taxon>
        <taxon>Micromonosporaceae</taxon>
        <taxon>Winogradskya</taxon>
    </lineage>
</organism>
<comment type="cofactor">
    <cofactor evidence="1">
        <name>Zn(2+)</name>
        <dbReference type="ChEBI" id="CHEBI:29105"/>
    </cofactor>
</comment>
<dbReference type="PANTHER" id="PTHR30304:SF0">
    <property type="entry name" value="D-TAGATOSE-1,6-BISPHOSPHATE ALDOLASE SUBUNIT GATY-RELATED"/>
    <property type="match status" value="1"/>
</dbReference>
<gene>
    <name evidence="2" type="ORF">Ahu01nite_015570</name>
</gene>
<dbReference type="InterPro" id="IPR013785">
    <property type="entry name" value="Aldolase_TIM"/>
</dbReference>
<proteinExistence type="predicted"/>